<reference evidence="2 3" key="1">
    <citation type="submission" date="2021-01" db="EMBL/GenBank/DDBJ databases">
        <title>Carboxyliciviraga sp.nov., isolated from coastal sediments.</title>
        <authorList>
            <person name="Lu D."/>
            <person name="Zhang T."/>
        </authorList>
    </citation>
    <scope>NUCLEOTIDE SEQUENCE [LARGE SCALE GENOMIC DNA]</scope>
    <source>
        <strain evidence="2 3">N1Y132</strain>
    </source>
</reference>
<dbReference type="SUPFAM" id="SSF69593">
    <property type="entry name" value="Glycerol-3-phosphate (1)-acyltransferase"/>
    <property type="match status" value="1"/>
</dbReference>
<sequence>MEEKRAEEKFIDIDKVFHDKNPKLKRFIPSFLINYLKRITHQEEINTFIASKKNIYGVEYADAIVANFESKYEIKGADNIPKEGRYVFVANHPLGGLDGMVFVGAVGKFFNKIKFPVNDILMNIKNLGDIFLPINKHGAHSREAAKMIEDAYASDNQILMFPAGLVSRKGKTGEIKDLDWKPNFIKKAKAHNRDIIPVHISGRNTNRFYNLANWRKKLGIKINIEMLYLVDELYLQRNKTITITFGQPIKISDVQITKAGKEWAQKIKDEVYALSKKN</sequence>
<accession>A0ABS1HFP7</accession>
<dbReference type="Proteomes" id="UP000605676">
    <property type="component" value="Unassembled WGS sequence"/>
</dbReference>
<evidence type="ECO:0000259" key="1">
    <source>
        <dbReference type="SMART" id="SM00563"/>
    </source>
</evidence>
<feature type="domain" description="Phospholipid/glycerol acyltransferase" evidence="1">
    <location>
        <begin position="86"/>
        <end position="203"/>
    </location>
</feature>
<dbReference type="SMART" id="SM00563">
    <property type="entry name" value="PlsC"/>
    <property type="match status" value="1"/>
</dbReference>
<keyword evidence="3" id="KW-1185">Reference proteome</keyword>
<evidence type="ECO:0000313" key="2">
    <source>
        <dbReference type="EMBL" id="MBK3516489.1"/>
    </source>
</evidence>
<dbReference type="RefSeq" id="WP_200463718.1">
    <property type="nucleotide sequence ID" value="NZ_JAENRR010000006.1"/>
</dbReference>
<evidence type="ECO:0000313" key="3">
    <source>
        <dbReference type="Proteomes" id="UP000605676"/>
    </source>
</evidence>
<comment type="caution">
    <text evidence="2">The sequence shown here is derived from an EMBL/GenBank/DDBJ whole genome shotgun (WGS) entry which is preliminary data.</text>
</comment>
<protein>
    <submittedName>
        <fullName evidence="2">1-acyl-sn-glycerol-3-phosphate acyltransferase</fullName>
    </submittedName>
</protein>
<dbReference type="GO" id="GO:0016746">
    <property type="term" value="F:acyltransferase activity"/>
    <property type="evidence" value="ECO:0007669"/>
    <property type="project" value="UniProtKB-KW"/>
</dbReference>
<gene>
    <name evidence="2" type="ORF">JIV24_03985</name>
</gene>
<dbReference type="InterPro" id="IPR002123">
    <property type="entry name" value="Plipid/glycerol_acylTrfase"/>
</dbReference>
<dbReference type="EMBL" id="JAENRR010000006">
    <property type="protein sequence ID" value="MBK3516489.1"/>
    <property type="molecule type" value="Genomic_DNA"/>
</dbReference>
<name>A0ABS1HFP7_9BACT</name>
<proteinExistence type="predicted"/>
<keyword evidence="2" id="KW-0012">Acyltransferase</keyword>
<organism evidence="2 3">
    <name type="scientific">Carboxylicivirga marina</name>
    <dbReference type="NCBI Taxonomy" id="2800988"/>
    <lineage>
        <taxon>Bacteria</taxon>
        <taxon>Pseudomonadati</taxon>
        <taxon>Bacteroidota</taxon>
        <taxon>Bacteroidia</taxon>
        <taxon>Marinilabiliales</taxon>
        <taxon>Marinilabiliaceae</taxon>
        <taxon>Carboxylicivirga</taxon>
    </lineage>
</organism>
<keyword evidence="2" id="KW-0808">Transferase</keyword>
<dbReference type="Pfam" id="PF19576">
    <property type="entry name" value="Acyltransf_2"/>
    <property type="match status" value="1"/>
</dbReference>
<dbReference type="InterPro" id="IPR045746">
    <property type="entry name" value="ACT14924-like_Acyltransf_dom"/>
</dbReference>